<dbReference type="Pfam" id="PF07727">
    <property type="entry name" value="RVT_2"/>
    <property type="match status" value="2"/>
</dbReference>
<comment type="caution">
    <text evidence="2">The sequence shown here is derived from an EMBL/GenBank/DDBJ whole genome shotgun (WGS) entry which is preliminary data.</text>
</comment>
<dbReference type="Proteomes" id="UP000325315">
    <property type="component" value="Unassembled WGS sequence"/>
</dbReference>
<evidence type="ECO:0000313" key="3">
    <source>
        <dbReference type="Proteomes" id="UP000325315"/>
    </source>
</evidence>
<feature type="domain" description="Reverse transcriptase Ty1/copia-type" evidence="1">
    <location>
        <begin position="2"/>
        <end position="64"/>
    </location>
</feature>
<dbReference type="EMBL" id="SMMG02000001">
    <property type="protein sequence ID" value="KAA3486900.1"/>
    <property type="molecule type" value="Genomic_DNA"/>
</dbReference>
<keyword evidence="3" id="KW-1185">Reference proteome</keyword>
<name>A0A5B6WYD0_9ROSI</name>
<protein>
    <submittedName>
        <fullName evidence="2">Retrovirus-related Pol polyprotein from transposon TNT 1-94</fullName>
    </submittedName>
</protein>
<accession>A0A5B6WYD0</accession>
<dbReference type="InterPro" id="IPR043502">
    <property type="entry name" value="DNA/RNA_pol_sf"/>
</dbReference>
<sequence>MDYHETFSLVVKANTVQTILALVVSNKWWLQQVDINNAFLNRDLIEEIYMKKSPRFEVVDEKVIQGRFLFIFYKTPSSNNVFLLVYVDDIILTRDSNTNIKAIIQSLHNQFSLKDLGDLSYFLGLEVTQHGGNVHISQHKYARYLLGKVTMGQAKPVVTSLVSSPTLSSLVGSPLQDGTRYR</sequence>
<gene>
    <name evidence="2" type="ORF">EPI10_030769</name>
</gene>
<reference evidence="2" key="1">
    <citation type="submission" date="2019-08" db="EMBL/GenBank/DDBJ databases">
        <authorList>
            <person name="Liu F."/>
        </authorList>
    </citation>
    <scope>NUCLEOTIDE SEQUENCE [LARGE SCALE GENOMIC DNA]</scope>
    <source>
        <strain evidence="2">PA1801</strain>
        <tissue evidence="2">Leaf</tissue>
    </source>
</reference>
<dbReference type="SUPFAM" id="SSF56672">
    <property type="entry name" value="DNA/RNA polymerases"/>
    <property type="match status" value="1"/>
</dbReference>
<dbReference type="InterPro" id="IPR013103">
    <property type="entry name" value="RVT_2"/>
</dbReference>
<evidence type="ECO:0000313" key="2">
    <source>
        <dbReference type="EMBL" id="KAA3486900.1"/>
    </source>
</evidence>
<proteinExistence type="predicted"/>
<dbReference type="AlphaFoldDB" id="A0A5B6WYD0"/>
<feature type="domain" description="Reverse transcriptase Ty1/copia-type" evidence="1">
    <location>
        <begin position="71"/>
        <end position="161"/>
    </location>
</feature>
<organism evidence="2 3">
    <name type="scientific">Gossypium australe</name>
    <dbReference type="NCBI Taxonomy" id="47621"/>
    <lineage>
        <taxon>Eukaryota</taxon>
        <taxon>Viridiplantae</taxon>
        <taxon>Streptophyta</taxon>
        <taxon>Embryophyta</taxon>
        <taxon>Tracheophyta</taxon>
        <taxon>Spermatophyta</taxon>
        <taxon>Magnoliopsida</taxon>
        <taxon>eudicotyledons</taxon>
        <taxon>Gunneridae</taxon>
        <taxon>Pentapetalae</taxon>
        <taxon>rosids</taxon>
        <taxon>malvids</taxon>
        <taxon>Malvales</taxon>
        <taxon>Malvaceae</taxon>
        <taxon>Malvoideae</taxon>
        <taxon>Gossypium</taxon>
    </lineage>
</organism>
<evidence type="ECO:0000259" key="1">
    <source>
        <dbReference type="Pfam" id="PF07727"/>
    </source>
</evidence>
<dbReference type="OrthoDB" id="128382at2759"/>